<reference evidence="8" key="1">
    <citation type="submission" date="2018-04" db="EMBL/GenBank/DDBJ databases">
        <authorList>
            <person name="Cornet L."/>
        </authorList>
    </citation>
    <scope>NUCLEOTIDE SEQUENCE [LARGE SCALE GENOMIC DNA]</scope>
</reference>
<dbReference type="SMART" id="SM00448">
    <property type="entry name" value="REC"/>
    <property type="match status" value="1"/>
</dbReference>
<dbReference type="InterPro" id="IPR011006">
    <property type="entry name" value="CheY-like_superfamily"/>
</dbReference>
<dbReference type="PROSITE" id="PS50110">
    <property type="entry name" value="RESPONSE_REGULATORY"/>
    <property type="match status" value="1"/>
</dbReference>
<evidence type="ECO:0000313" key="8">
    <source>
        <dbReference type="Proteomes" id="UP000249354"/>
    </source>
</evidence>
<dbReference type="Gene3D" id="1.10.10.60">
    <property type="entry name" value="Homeodomain-like"/>
    <property type="match status" value="2"/>
</dbReference>
<protein>
    <submittedName>
        <fullName evidence="7">DNA-binding response regulator</fullName>
    </submittedName>
</protein>
<dbReference type="Pfam" id="PF12833">
    <property type="entry name" value="HTH_18"/>
    <property type="match status" value="1"/>
</dbReference>
<dbReference type="SUPFAM" id="SSF52172">
    <property type="entry name" value="CheY-like"/>
    <property type="match status" value="1"/>
</dbReference>
<dbReference type="CDD" id="cd17574">
    <property type="entry name" value="REC_OmpR"/>
    <property type="match status" value="1"/>
</dbReference>
<feature type="domain" description="HTH araC/xylS-type" evidence="5">
    <location>
        <begin position="154"/>
        <end position="252"/>
    </location>
</feature>
<dbReference type="PROSITE" id="PS01124">
    <property type="entry name" value="HTH_ARAC_FAMILY_2"/>
    <property type="match status" value="1"/>
</dbReference>
<evidence type="ECO:0000256" key="2">
    <source>
        <dbReference type="ARBA" id="ARBA00023125"/>
    </source>
</evidence>
<dbReference type="GO" id="GO:0003700">
    <property type="term" value="F:DNA-binding transcription factor activity"/>
    <property type="evidence" value="ECO:0007669"/>
    <property type="project" value="InterPro"/>
</dbReference>
<evidence type="ECO:0000313" key="7">
    <source>
        <dbReference type="EMBL" id="PZO08407.1"/>
    </source>
</evidence>
<dbReference type="InterPro" id="IPR009057">
    <property type="entry name" value="Homeodomain-like_sf"/>
</dbReference>
<dbReference type="PANTHER" id="PTHR43280:SF2">
    <property type="entry name" value="HTH-TYPE TRANSCRIPTIONAL REGULATOR EXSA"/>
    <property type="match status" value="1"/>
</dbReference>
<keyword evidence="1" id="KW-0805">Transcription regulation</keyword>
<evidence type="ECO:0000259" key="6">
    <source>
        <dbReference type="PROSITE" id="PS50110"/>
    </source>
</evidence>
<dbReference type="GO" id="GO:0043565">
    <property type="term" value="F:sequence-specific DNA binding"/>
    <property type="evidence" value="ECO:0007669"/>
    <property type="project" value="InterPro"/>
</dbReference>
<dbReference type="InterPro" id="IPR018060">
    <property type="entry name" value="HTH_AraC"/>
</dbReference>
<comment type="caution">
    <text evidence="7">The sequence shown here is derived from an EMBL/GenBank/DDBJ whole genome shotgun (WGS) entry which is preliminary data.</text>
</comment>
<dbReference type="Gene3D" id="3.40.50.2300">
    <property type="match status" value="1"/>
</dbReference>
<dbReference type="Pfam" id="PF00072">
    <property type="entry name" value="Response_reg"/>
    <property type="match status" value="1"/>
</dbReference>
<dbReference type="AlphaFoldDB" id="A0A2W4TMZ7"/>
<organism evidence="7 8">
    <name type="scientific">Leptolyngbya foveolarum</name>
    <dbReference type="NCBI Taxonomy" id="47253"/>
    <lineage>
        <taxon>Bacteria</taxon>
        <taxon>Bacillati</taxon>
        <taxon>Cyanobacteriota</taxon>
        <taxon>Cyanophyceae</taxon>
        <taxon>Leptolyngbyales</taxon>
        <taxon>Leptolyngbyaceae</taxon>
        <taxon>Leptolyngbya group</taxon>
        <taxon>Leptolyngbya</taxon>
    </lineage>
</organism>
<name>A0A2W4TMZ7_9CYAN</name>
<keyword evidence="2 7" id="KW-0238">DNA-binding</keyword>
<evidence type="ECO:0000256" key="3">
    <source>
        <dbReference type="ARBA" id="ARBA00023163"/>
    </source>
</evidence>
<dbReference type="SMART" id="SM00342">
    <property type="entry name" value="HTH_ARAC"/>
    <property type="match status" value="1"/>
</dbReference>
<dbReference type="Proteomes" id="UP000249354">
    <property type="component" value="Unassembled WGS sequence"/>
</dbReference>
<dbReference type="InterPro" id="IPR018062">
    <property type="entry name" value="HTH_AraC-typ_CS"/>
</dbReference>
<dbReference type="SUPFAM" id="SSF46689">
    <property type="entry name" value="Homeodomain-like"/>
    <property type="match status" value="2"/>
</dbReference>
<keyword evidence="3" id="KW-0804">Transcription</keyword>
<dbReference type="PANTHER" id="PTHR43280">
    <property type="entry name" value="ARAC-FAMILY TRANSCRIPTIONAL REGULATOR"/>
    <property type="match status" value="1"/>
</dbReference>
<dbReference type="InterPro" id="IPR020449">
    <property type="entry name" value="Tscrpt_reg_AraC-type_HTH"/>
</dbReference>
<dbReference type="PROSITE" id="PS00041">
    <property type="entry name" value="HTH_ARAC_FAMILY_1"/>
    <property type="match status" value="1"/>
</dbReference>
<reference evidence="7 8" key="2">
    <citation type="submission" date="2018-06" db="EMBL/GenBank/DDBJ databases">
        <title>Metagenomic assembly of (sub)arctic Cyanobacteria and their associated microbiome from non-axenic cultures.</title>
        <authorList>
            <person name="Baurain D."/>
        </authorList>
    </citation>
    <scope>NUCLEOTIDE SEQUENCE [LARGE SCALE GENOMIC DNA]</scope>
    <source>
        <strain evidence="7">ULC129bin1</strain>
    </source>
</reference>
<feature type="domain" description="Response regulatory" evidence="6">
    <location>
        <begin position="4"/>
        <end position="120"/>
    </location>
</feature>
<gene>
    <name evidence="7" type="ORF">DCF25_22295</name>
</gene>
<dbReference type="PRINTS" id="PR00032">
    <property type="entry name" value="HTHARAC"/>
</dbReference>
<feature type="modified residue" description="4-aspartylphosphate" evidence="4">
    <location>
        <position position="53"/>
    </location>
</feature>
<accession>A0A2W4TMZ7</accession>
<keyword evidence="4" id="KW-0597">Phosphoprotein</keyword>
<evidence type="ECO:0000259" key="5">
    <source>
        <dbReference type="PROSITE" id="PS01124"/>
    </source>
</evidence>
<dbReference type="InterPro" id="IPR001789">
    <property type="entry name" value="Sig_transdc_resp-reg_receiver"/>
</dbReference>
<dbReference type="EMBL" id="QBMC01000280">
    <property type="protein sequence ID" value="PZO08407.1"/>
    <property type="molecule type" value="Genomic_DNA"/>
</dbReference>
<evidence type="ECO:0000256" key="4">
    <source>
        <dbReference type="PROSITE-ProRule" id="PRU00169"/>
    </source>
</evidence>
<evidence type="ECO:0000256" key="1">
    <source>
        <dbReference type="ARBA" id="ARBA00023015"/>
    </source>
</evidence>
<proteinExistence type="predicted"/>
<sequence length="253" mass="28539">MVAKILVIEDEAETREIFLRCLSFENFNAIGAKDGETGIELATQQHPDLIVCDIMMPRIDGYGVLTAIRKHESLLSVPFIFLTAKVTMADLRRGMALGADDYLTKPCTVEQFLSAIATRLQRSKDIKTSLRRHESQIAKAPSFSNIFPDCPKLSPVFQFIDSHYQQPIHLSDVAQAAGYTPAYLTNLAQSHTGKTVKKWITERRMAQARQMLKNTAHSIKQIAEETGYADPGYFTRQFRKLHGVTPKVWRSHS</sequence>
<dbReference type="GO" id="GO:0000160">
    <property type="term" value="P:phosphorelay signal transduction system"/>
    <property type="evidence" value="ECO:0007669"/>
    <property type="project" value="InterPro"/>
</dbReference>